<feature type="non-terminal residue" evidence="1">
    <location>
        <position position="1"/>
    </location>
</feature>
<reference evidence="1" key="1">
    <citation type="journal article" date="2019" name="Sci. Rep.">
        <title>Draft genome of Tanacetum cinerariifolium, the natural source of mosquito coil.</title>
        <authorList>
            <person name="Yamashiro T."/>
            <person name="Shiraishi A."/>
            <person name="Satake H."/>
            <person name="Nakayama K."/>
        </authorList>
    </citation>
    <scope>NUCLEOTIDE SEQUENCE</scope>
</reference>
<dbReference type="EMBL" id="BKCJ011745641">
    <property type="protein sequence ID" value="GFD49675.1"/>
    <property type="molecule type" value="Genomic_DNA"/>
</dbReference>
<dbReference type="AlphaFoldDB" id="A0A699WQ01"/>
<comment type="caution">
    <text evidence="1">The sequence shown here is derived from an EMBL/GenBank/DDBJ whole genome shotgun (WGS) entry which is preliminary data.</text>
</comment>
<protein>
    <submittedName>
        <fullName evidence="1">Uncharacterized protein</fullName>
    </submittedName>
</protein>
<evidence type="ECO:0000313" key="1">
    <source>
        <dbReference type="EMBL" id="GFD49675.1"/>
    </source>
</evidence>
<proteinExistence type="predicted"/>
<name>A0A699WQ01_TANCI</name>
<gene>
    <name evidence="1" type="ORF">Tci_921644</name>
</gene>
<accession>A0A699WQ01</accession>
<organism evidence="1">
    <name type="scientific">Tanacetum cinerariifolium</name>
    <name type="common">Dalmatian daisy</name>
    <name type="synonym">Chrysanthemum cinerariifolium</name>
    <dbReference type="NCBI Taxonomy" id="118510"/>
    <lineage>
        <taxon>Eukaryota</taxon>
        <taxon>Viridiplantae</taxon>
        <taxon>Streptophyta</taxon>
        <taxon>Embryophyta</taxon>
        <taxon>Tracheophyta</taxon>
        <taxon>Spermatophyta</taxon>
        <taxon>Magnoliopsida</taxon>
        <taxon>eudicotyledons</taxon>
        <taxon>Gunneridae</taxon>
        <taxon>Pentapetalae</taxon>
        <taxon>asterids</taxon>
        <taxon>campanulids</taxon>
        <taxon>Asterales</taxon>
        <taxon>Asteraceae</taxon>
        <taxon>Asteroideae</taxon>
        <taxon>Anthemideae</taxon>
        <taxon>Anthemidinae</taxon>
        <taxon>Tanacetum</taxon>
    </lineage>
</organism>
<sequence length="115" mass="12846">VLVFWVFNDVMSGEGYANQNGDRSCQEECFNNVFNSGSAQEHTSNLEEIVERRERSYVDVQIHGNGSDFTTRLSAGGHDMVEITVVPVSRIFDRFRSLGSNLLGSDSISQTGLYF</sequence>